<dbReference type="eggNOG" id="COG0523">
    <property type="taxonomic scope" value="Bacteria"/>
</dbReference>
<dbReference type="RefSeq" id="WP_016361086.1">
    <property type="nucleotide sequence ID" value="NZ_KE150241.1"/>
</dbReference>
<dbReference type="InterPro" id="IPR051316">
    <property type="entry name" value="Zinc-reg_GTPase_activator"/>
</dbReference>
<evidence type="ECO:0000313" key="5">
    <source>
        <dbReference type="Proteomes" id="UP000006034"/>
    </source>
</evidence>
<dbReference type="InterPro" id="IPR027417">
    <property type="entry name" value="P-loop_NTPase"/>
</dbReference>
<name>E5YB02_BILW3</name>
<evidence type="ECO:0000313" key="4">
    <source>
        <dbReference type="EMBL" id="EFV42819.2"/>
    </source>
</evidence>
<organism evidence="4 5">
    <name type="scientific">Bilophila wadsworthia (strain 3_1_6)</name>
    <dbReference type="NCBI Taxonomy" id="563192"/>
    <lineage>
        <taxon>Bacteria</taxon>
        <taxon>Pseudomonadati</taxon>
        <taxon>Thermodesulfobacteriota</taxon>
        <taxon>Desulfovibrionia</taxon>
        <taxon>Desulfovibrionales</taxon>
        <taxon>Desulfovibrionaceae</taxon>
        <taxon>Bilophila</taxon>
    </lineage>
</organism>
<reference evidence="4 5" key="1">
    <citation type="submission" date="2010-10" db="EMBL/GenBank/DDBJ databases">
        <authorList>
            <consortium name="The Broad Institute Genome Sequencing Platform"/>
            <person name="Ward D."/>
            <person name="Earl A."/>
            <person name="Feldgarden M."/>
            <person name="Young S.K."/>
            <person name="Gargeya S."/>
            <person name="Zeng Q."/>
            <person name="Alvarado L."/>
            <person name="Berlin A."/>
            <person name="Bochicchio J."/>
            <person name="Chapman S.B."/>
            <person name="Chen Z."/>
            <person name="Freedman E."/>
            <person name="Gellesch M."/>
            <person name="Goldberg J."/>
            <person name="Griggs A."/>
            <person name="Gujja S."/>
            <person name="Heilman E."/>
            <person name="Heiman D."/>
            <person name="Howarth C."/>
            <person name="Mehta T."/>
            <person name="Neiman D."/>
            <person name="Pearson M."/>
            <person name="Roberts A."/>
            <person name="Saif S."/>
            <person name="Shea T."/>
            <person name="Shenoy N."/>
            <person name="Sisk P."/>
            <person name="Stolte C."/>
            <person name="Sykes S."/>
            <person name="White J."/>
            <person name="Yandava C."/>
            <person name="Allen-Vercoe E."/>
            <person name="Sibley C."/>
            <person name="Ambrose C.E."/>
            <person name="Strauss J."/>
            <person name="Daigneault M."/>
            <person name="Haas B."/>
            <person name="Nusbaum C."/>
            <person name="Birren B."/>
        </authorList>
    </citation>
    <scope>NUCLEOTIDE SEQUENCE [LARGE SCALE GENOMIC DNA]</scope>
    <source>
        <strain evidence="4 5">3_1_6</strain>
    </source>
</reference>
<evidence type="ECO:0008006" key="6">
    <source>
        <dbReference type="Google" id="ProtNLM"/>
    </source>
</evidence>
<protein>
    <recommendedName>
        <fullName evidence="6">CobW C-terminal domain-containing protein</fullName>
    </recommendedName>
</protein>
<dbReference type="GO" id="GO:0005737">
    <property type="term" value="C:cytoplasm"/>
    <property type="evidence" value="ECO:0007669"/>
    <property type="project" value="TreeGrafter"/>
</dbReference>
<evidence type="ECO:0000259" key="2">
    <source>
        <dbReference type="Pfam" id="PF02492"/>
    </source>
</evidence>
<evidence type="ECO:0000259" key="3">
    <source>
        <dbReference type="Pfam" id="PF07683"/>
    </source>
</evidence>
<accession>E5YB02</accession>
<dbReference type="Pfam" id="PF02492">
    <property type="entry name" value="cobW"/>
    <property type="match status" value="1"/>
</dbReference>
<sequence>MRLETLLPRPLDPCGGSECATLMGALIAAIHLDRRRARALGWRGVRPSGSLLPAWTCRVAGSGLVFGLVFFGEDADGGALRGTFAAYAFPLPDDPLLEVFPLEALRLAVDPGYGDRIRALSEHAETLSPFRIGTVSLRAAVDGSGLSLTLSAPARLRMAALDGVAAFSGGQRWLVEPGGWETDVPAFRLLLRPFAALSATAESLLGDPARVSLDGEAAPIPGFDAAGNIRHIPGGTGRELRLTAAFGSAGAQGRPLARLPLRHKPLEEESGLPVLHILTGFLGSGKTTFLRQWLDFLHGRERYTGVIQNEFGEIGLDAALLRGETQVEALDEGCVCCSLADSLRPGLLRLIGDMPAEQFILETTGLANPANVMEALSELRDIVQPGLVITVADALDLCRSEGDIAGIRRAQAARADVIILNKADTVEPAALEALAERLRALNRQALILPARHGAVAFAELDAFYADWADRRGTPLPSHRPALPRFGETVTHADEGFVSAALRLSAPLDEAALLALLDSAGPGLCRAKGVVDLRLDGGVTVPATVQYAAGRLGFEPAPEGEERYLVFIGTDISLPEAPSS</sequence>
<dbReference type="Pfam" id="PF07683">
    <property type="entry name" value="CobW_C"/>
    <property type="match status" value="1"/>
</dbReference>
<dbReference type="STRING" id="563192.HMPREF0179_03374"/>
<dbReference type="EMBL" id="ADCP02000005">
    <property type="protein sequence ID" value="EFV42819.2"/>
    <property type="molecule type" value="Genomic_DNA"/>
</dbReference>
<dbReference type="InterPro" id="IPR003495">
    <property type="entry name" value="CobW/HypB/UreG_nucleotide-bd"/>
</dbReference>
<dbReference type="PANTHER" id="PTHR13748">
    <property type="entry name" value="COBW-RELATED"/>
    <property type="match status" value="1"/>
</dbReference>
<dbReference type="GeneID" id="78087587"/>
<dbReference type="OrthoDB" id="9808822at2"/>
<feature type="domain" description="CobW C-terminal" evidence="3">
    <location>
        <begin position="497"/>
        <end position="572"/>
    </location>
</feature>
<evidence type="ECO:0000256" key="1">
    <source>
        <dbReference type="ARBA" id="ARBA00045658"/>
    </source>
</evidence>
<gene>
    <name evidence="4" type="ORF">HMPREF0179_03374</name>
</gene>
<dbReference type="SUPFAM" id="SSF90002">
    <property type="entry name" value="Hypothetical protein YjiA, C-terminal domain"/>
    <property type="match status" value="1"/>
</dbReference>
<dbReference type="InterPro" id="IPR011629">
    <property type="entry name" value="CobW-like_C"/>
</dbReference>
<keyword evidence="5" id="KW-1185">Reference proteome</keyword>
<dbReference type="HOGENOM" id="CLU_448864_0_0_7"/>
<proteinExistence type="predicted"/>
<dbReference type="Gene3D" id="3.40.50.300">
    <property type="entry name" value="P-loop containing nucleotide triphosphate hydrolases"/>
    <property type="match status" value="1"/>
</dbReference>
<comment type="function">
    <text evidence="1">Zinc chaperone that directly transfers zinc cofactor to target proteins, thereby activating them. Zinc is transferred from the CXCC motif in the GTPase domain to the zinc binding site in target proteins in a process requiring GTP hydrolysis.</text>
</comment>
<reference evidence="4 5" key="2">
    <citation type="submission" date="2013-04" db="EMBL/GenBank/DDBJ databases">
        <title>The Genome Sequence of Bilophila wadsworthia 3_1_6.</title>
        <authorList>
            <consortium name="The Broad Institute Genomics Platform"/>
            <person name="Earl A."/>
            <person name="Ward D."/>
            <person name="Feldgarden M."/>
            <person name="Gevers D."/>
            <person name="Sibley C."/>
            <person name="Strauss J."/>
            <person name="Allen-Vercoe E."/>
            <person name="Walker B."/>
            <person name="Young S."/>
            <person name="Zeng Q."/>
            <person name="Gargeya S."/>
            <person name="Fitzgerald M."/>
            <person name="Haas B."/>
            <person name="Abouelleil A."/>
            <person name="Allen A.W."/>
            <person name="Alvarado L."/>
            <person name="Arachchi H.M."/>
            <person name="Berlin A.M."/>
            <person name="Chapman S.B."/>
            <person name="Gainer-Dewar J."/>
            <person name="Goldberg J."/>
            <person name="Griggs A."/>
            <person name="Gujja S."/>
            <person name="Hansen M."/>
            <person name="Howarth C."/>
            <person name="Imamovic A."/>
            <person name="Ireland A."/>
            <person name="Larimer J."/>
            <person name="McCowan C."/>
            <person name="Murphy C."/>
            <person name="Pearson M."/>
            <person name="Poon T.W."/>
            <person name="Priest M."/>
            <person name="Roberts A."/>
            <person name="Saif S."/>
            <person name="Shea T."/>
            <person name="Sisk P."/>
            <person name="Sykes S."/>
            <person name="Wortman J."/>
            <person name="Nusbaum C."/>
            <person name="Birren B."/>
        </authorList>
    </citation>
    <scope>NUCLEOTIDE SEQUENCE [LARGE SCALE GENOMIC DNA]</scope>
    <source>
        <strain evidence="4 5">3_1_6</strain>
    </source>
</reference>
<comment type="caution">
    <text evidence="4">The sequence shown here is derived from an EMBL/GenBank/DDBJ whole genome shotgun (WGS) entry which is preliminary data.</text>
</comment>
<dbReference type="PANTHER" id="PTHR13748:SF62">
    <property type="entry name" value="COBW DOMAIN-CONTAINING PROTEIN"/>
    <property type="match status" value="1"/>
</dbReference>
<dbReference type="AlphaFoldDB" id="E5YB02"/>
<feature type="domain" description="CobW/HypB/UreG nucleotide-binding" evidence="2">
    <location>
        <begin position="276"/>
        <end position="447"/>
    </location>
</feature>
<dbReference type="SUPFAM" id="SSF52540">
    <property type="entry name" value="P-loop containing nucleoside triphosphate hydrolases"/>
    <property type="match status" value="1"/>
</dbReference>
<dbReference type="Proteomes" id="UP000006034">
    <property type="component" value="Unassembled WGS sequence"/>
</dbReference>
<dbReference type="CDD" id="cd03112">
    <property type="entry name" value="CobW-like"/>
    <property type="match status" value="1"/>
</dbReference>